<dbReference type="GO" id="GO:0005737">
    <property type="term" value="C:cytoplasm"/>
    <property type="evidence" value="ECO:0007669"/>
    <property type="project" value="TreeGrafter"/>
</dbReference>
<keyword evidence="1" id="KW-0344">Guanine-nucleotide releasing factor</keyword>
<dbReference type="EMBL" id="JABFJW010000431">
    <property type="protein sequence ID" value="NOK14211.1"/>
    <property type="molecule type" value="Genomic_DNA"/>
</dbReference>
<dbReference type="GO" id="GO:0005085">
    <property type="term" value="F:guanyl-nucleotide exchange factor activity"/>
    <property type="evidence" value="ECO:0007669"/>
    <property type="project" value="TreeGrafter"/>
</dbReference>
<dbReference type="PANTHER" id="PTHR45982:SF1">
    <property type="entry name" value="REGULATOR OF CHROMOSOME CONDENSATION"/>
    <property type="match status" value="1"/>
</dbReference>
<dbReference type="PRINTS" id="PR00633">
    <property type="entry name" value="RCCNDNSATION"/>
</dbReference>
<protein>
    <submittedName>
        <fullName evidence="4">Chromosome condensation regulator RCC1</fullName>
    </submittedName>
</protein>
<keyword evidence="2" id="KW-0677">Repeat</keyword>
<dbReference type="AlphaFoldDB" id="A0A7Y4JZR3"/>
<dbReference type="Proteomes" id="UP000528460">
    <property type="component" value="Unassembled WGS sequence"/>
</dbReference>
<dbReference type="SUPFAM" id="SSF50965">
    <property type="entry name" value="Galactose oxidase, central domain"/>
    <property type="match status" value="1"/>
</dbReference>
<reference evidence="4 5" key="1">
    <citation type="submission" date="2020-05" db="EMBL/GenBank/DDBJ databases">
        <authorList>
            <person name="Whitworth D."/>
        </authorList>
    </citation>
    <scope>NUCLEOTIDE SEQUENCE [LARGE SCALE GENOMIC DNA]</scope>
    <source>
        <strain evidence="4 5">CA046A</strain>
    </source>
</reference>
<evidence type="ECO:0000313" key="4">
    <source>
        <dbReference type="EMBL" id="NOK14211.1"/>
    </source>
</evidence>
<dbReference type="InterPro" id="IPR000408">
    <property type="entry name" value="Reg_chr_condens"/>
</dbReference>
<accession>A0A7Y4JZR3</accession>
<proteinExistence type="predicted"/>
<dbReference type="SUPFAM" id="SSF50985">
    <property type="entry name" value="RCC1/BLIP-II"/>
    <property type="match status" value="1"/>
</dbReference>
<dbReference type="RefSeq" id="WP_171421321.1">
    <property type="nucleotide sequence ID" value="NZ_JABFJW010000431.1"/>
</dbReference>
<dbReference type="Gene3D" id="2.130.10.30">
    <property type="entry name" value="Regulator of chromosome condensation 1/beta-lactamase-inhibitor protein II"/>
    <property type="match status" value="2"/>
</dbReference>
<dbReference type="InterPro" id="IPR051553">
    <property type="entry name" value="Ran_GTPase-activating"/>
</dbReference>
<sequence length="403" mass="39998">MKRLAPCLLFALLWGACLEPIRGTAELSCAPGVDATTCQPLAQRGLARKVTVGSQHACALLETGGVRCWGGTGLVGDGTRALRATAVDVRGLGSGVLAVSAGGLHTCAVLEGGTVRCWGDNARGQLGTGDTLPALEPVEVPGLGDNVLGVAAGQAHSCALHAGGQVTCWGANDRLQLGGGTQTHSTRAVAVAGLPANLTALSAGATHTCASTAAGEAWCWGSNTSGELGDGQAGVDRSSGAVRVQGLAGPARALAAGGGHTCARVGDGEVACWGSNVTGALGDDTALDSVTPVRPLGLAPGIRQVRAGWAFTCAVDREGGVHCWGQNPSGQLGDGTLLHRAAPVRVTGLPQEAEDVAPGVTSTCAVLRDGQVACWGGNAQGQLGDGTQTDRVSPVVVDGLDGP</sequence>
<dbReference type="InterPro" id="IPR058923">
    <property type="entry name" value="RCC1-like_dom"/>
</dbReference>
<dbReference type="PROSITE" id="PS50012">
    <property type="entry name" value="RCC1_3"/>
    <property type="match status" value="6"/>
</dbReference>
<evidence type="ECO:0000313" key="5">
    <source>
        <dbReference type="Proteomes" id="UP000528460"/>
    </source>
</evidence>
<dbReference type="InterPro" id="IPR009091">
    <property type="entry name" value="RCC1/BLIP-II"/>
</dbReference>
<gene>
    <name evidence="4" type="ORF">HNS30_34745</name>
</gene>
<evidence type="ECO:0000256" key="2">
    <source>
        <dbReference type="ARBA" id="ARBA00022737"/>
    </source>
</evidence>
<evidence type="ECO:0000259" key="3">
    <source>
        <dbReference type="Pfam" id="PF25390"/>
    </source>
</evidence>
<dbReference type="Pfam" id="PF13540">
    <property type="entry name" value="RCC1_2"/>
    <property type="match status" value="1"/>
</dbReference>
<comment type="caution">
    <text evidence="4">The sequence shown here is derived from an EMBL/GenBank/DDBJ whole genome shotgun (WGS) entry which is preliminary data.</text>
</comment>
<evidence type="ECO:0000256" key="1">
    <source>
        <dbReference type="ARBA" id="ARBA00022658"/>
    </source>
</evidence>
<feature type="domain" description="RCC1-like" evidence="3">
    <location>
        <begin position="93"/>
        <end position="398"/>
    </location>
</feature>
<organism evidence="4 5">
    <name type="scientific">Corallococcus exercitus</name>
    <dbReference type="NCBI Taxonomy" id="2316736"/>
    <lineage>
        <taxon>Bacteria</taxon>
        <taxon>Pseudomonadati</taxon>
        <taxon>Myxococcota</taxon>
        <taxon>Myxococcia</taxon>
        <taxon>Myxococcales</taxon>
        <taxon>Cystobacterineae</taxon>
        <taxon>Myxococcaceae</taxon>
        <taxon>Corallococcus</taxon>
    </lineage>
</organism>
<name>A0A7Y4JZR3_9BACT</name>
<dbReference type="PANTHER" id="PTHR45982">
    <property type="entry name" value="REGULATOR OF CHROMOSOME CONDENSATION"/>
    <property type="match status" value="1"/>
</dbReference>
<dbReference type="PROSITE" id="PS51257">
    <property type="entry name" value="PROKAR_LIPOPROTEIN"/>
    <property type="match status" value="1"/>
</dbReference>
<dbReference type="Pfam" id="PF25390">
    <property type="entry name" value="WD40_RLD"/>
    <property type="match status" value="1"/>
</dbReference>
<dbReference type="InterPro" id="IPR011043">
    <property type="entry name" value="Gal_Oxase/kelch_b-propeller"/>
</dbReference>